<proteinExistence type="predicted"/>
<feature type="domain" description="C3H1-type" evidence="7">
    <location>
        <begin position="268"/>
        <end position="291"/>
    </location>
</feature>
<feature type="region of interest" description="Disordered" evidence="6">
    <location>
        <begin position="375"/>
        <end position="427"/>
    </location>
</feature>
<feature type="zinc finger region" description="C3H1-type" evidence="5">
    <location>
        <begin position="268"/>
        <end position="291"/>
    </location>
</feature>
<keyword evidence="1 5" id="KW-0479">Metal-binding</keyword>
<sequence length="427" mass="47574">MANRCCCIQPFPLFTSTSHYTTTATAQHNTQISTIMSEEERDLLDRIGALAGQINRHKNQQAGFQPSQSSHGYSQHNTRFRGSTYRGRGYRVGRPHAVHRHRTLNLNAQASSSESTPSTPVSSTDNAHWVSRTDRHKQLINANIYQNERTRFNQFLQHNHGSFSQNQEQAEISIANIRFLVRDGGKKLVRAADNSSDAPSTPKSTVVAGVRFHRTKTGNLVANRVVKDHRRSGAVKKVDELCKIFSTTGSCTKGPSCRYQHDPDKVAICKDFLKEGRCINGDNCDLTHELTPERVPNCLHFAKGNCSNPNCQYSHSAALPSAPVCEDFGYRGYCSKGAECTERHVFECPAFSNTGTCKTKGCKLLHRERASVLRNQVRQEQDDTMEDISSDGEPADSDDVDSDEVAEFLGADEDDSDFENSKDFIPL</sequence>
<reference evidence="8" key="1">
    <citation type="journal article" date="2023" name="Access Microbiol">
        <title>De-novo genome assembly for Akanthomyces muscarius, a biocontrol agent of insect agricultural pests.</title>
        <authorList>
            <person name="Erdos Z."/>
            <person name="Studholme D.J."/>
            <person name="Raymond B."/>
            <person name="Sharma M."/>
        </authorList>
    </citation>
    <scope>NUCLEOTIDE SEQUENCE</scope>
    <source>
        <strain evidence="8">Ve6</strain>
    </source>
</reference>
<evidence type="ECO:0000259" key="7">
    <source>
        <dbReference type="PROSITE" id="PS50103"/>
    </source>
</evidence>
<feature type="zinc finger region" description="C3H1-type" evidence="5">
    <location>
        <begin position="236"/>
        <end position="264"/>
    </location>
</feature>
<evidence type="ECO:0000313" key="8">
    <source>
        <dbReference type="EMBL" id="KAJ4163369.1"/>
    </source>
</evidence>
<dbReference type="SMART" id="SM00356">
    <property type="entry name" value="ZnF_C3H1"/>
    <property type="match status" value="4"/>
</dbReference>
<name>A0A9W8QN31_AKAMU</name>
<protein>
    <recommendedName>
        <fullName evidence="7">C3H1-type domain-containing protein</fullName>
    </recommendedName>
</protein>
<dbReference type="RefSeq" id="XP_056058284.1">
    <property type="nucleotide sequence ID" value="XM_056202759.1"/>
</dbReference>
<feature type="region of interest" description="Disordered" evidence="6">
    <location>
        <begin position="107"/>
        <end position="127"/>
    </location>
</feature>
<dbReference type="InterPro" id="IPR000571">
    <property type="entry name" value="Znf_CCCH"/>
</dbReference>
<dbReference type="Pfam" id="PF00642">
    <property type="entry name" value="zf-CCCH"/>
    <property type="match status" value="1"/>
</dbReference>
<dbReference type="FunFam" id="4.10.1000.10:FF:000022">
    <property type="entry name" value="Zinc finger CCCH domain-containing protein 7"/>
    <property type="match status" value="1"/>
</dbReference>
<keyword evidence="3 5" id="KW-0863">Zinc-finger</keyword>
<dbReference type="FunFam" id="4.10.1000.10:FF:000035">
    <property type="entry name" value="CCCH zinc finger protein, variant"/>
    <property type="match status" value="1"/>
</dbReference>
<gene>
    <name evidence="8" type="ORF">LMH87_005103</name>
</gene>
<evidence type="ECO:0000256" key="2">
    <source>
        <dbReference type="ARBA" id="ARBA00022737"/>
    </source>
</evidence>
<evidence type="ECO:0000256" key="6">
    <source>
        <dbReference type="SAM" id="MobiDB-lite"/>
    </source>
</evidence>
<evidence type="ECO:0000256" key="5">
    <source>
        <dbReference type="PROSITE-ProRule" id="PRU00723"/>
    </source>
</evidence>
<dbReference type="AlphaFoldDB" id="A0A9W8QN31"/>
<feature type="domain" description="C3H1-type" evidence="7">
    <location>
        <begin position="292"/>
        <end position="318"/>
    </location>
</feature>
<keyword evidence="2" id="KW-0677">Repeat</keyword>
<evidence type="ECO:0000256" key="4">
    <source>
        <dbReference type="ARBA" id="ARBA00022833"/>
    </source>
</evidence>
<organism evidence="8 9">
    <name type="scientific">Akanthomyces muscarius</name>
    <name type="common">Entomopathogenic fungus</name>
    <name type="synonym">Lecanicillium muscarium</name>
    <dbReference type="NCBI Taxonomy" id="2231603"/>
    <lineage>
        <taxon>Eukaryota</taxon>
        <taxon>Fungi</taxon>
        <taxon>Dikarya</taxon>
        <taxon>Ascomycota</taxon>
        <taxon>Pezizomycotina</taxon>
        <taxon>Sordariomycetes</taxon>
        <taxon>Hypocreomycetidae</taxon>
        <taxon>Hypocreales</taxon>
        <taxon>Cordycipitaceae</taxon>
        <taxon>Akanthomyces</taxon>
    </lineage>
</organism>
<dbReference type="Proteomes" id="UP001144673">
    <property type="component" value="Chromosome 1"/>
</dbReference>
<feature type="zinc finger region" description="C3H1-type" evidence="5">
    <location>
        <begin position="292"/>
        <end position="318"/>
    </location>
</feature>
<keyword evidence="4 5" id="KW-0862">Zinc</keyword>
<dbReference type="GO" id="GO:0005634">
    <property type="term" value="C:nucleus"/>
    <property type="evidence" value="ECO:0007669"/>
    <property type="project" value="TreeGrafter"/>
</dbReference>
<keyword evidence="9" id="KW-1185">Reference proteome</keyword>
<feature type="compositionally biased region" description="Polar residues" evidence="6">
    <location>
        <begin position="60"/>
        <end position="81"/>
    </location>
</feature>
<comment type="caution">
    <text evidence="8">The sequence shown here is derived from an EMBL/GenBank/DDBJ whole genome shotgun (WGS) entry which is preliminary data.</text>
</comment>
<feature type="domain" description="C3H1-type" evidence="7">
    <location>
        <begin position="236"/>
        <end position="264"/>
    </location>
</feature>
<dbReference type="PANTHER" id="PTHR46156:SF1">
    <property type="entry name" value="ZINC FINGER CCCH DOMAIN-CONTAINING PROTEIN 3"/>
    <property type="match status" value="1"/>
</dbReference>
<dbReference type="PROSITE" id="PS50103">
    <property type="entry name" value="ZF_C3H1"/>
    <property type="match status" value="4"/>
</dbReference>
<dbReference type="EMBL" id="JAJHUN010000001">
    <property type="protein sequence ID" value="KAJ4163369.1"/>
    <property type="molecule type" value="Genomic_DNA"/>
</dbReference>
<dbReference type="Gene3D" id="6.10.250.3220">
    <property type="match status" value="1"/>
</dbReference>
<feature type="zinc finger region" description="C3H1-type" evidence="5">
    <location>
        <begin position="319"/>
        <end position="347"/>
    </location>
</feature>
<dbReference type="SUPFAM" id="SSF90229">
    <property type="entry name" value="CCCH zinc finger"/>
    <property type="match status" value="3"/>
</dbReference>
<evidence type="ECO:0000256" key="3">
    <source>
        <dbReference type="ARBA" id="ARBA00022771"/>
    </source>
</evidence>
<evidence type="ECO:0000313" key="9">
    <source>
        <dbReference type="Proteomes" id="UP001144673"/>
    </source>
</evidence>
<feature type="compositionally biased region" description="Acidic residues" evidence="6">
    <location>
        <begin position="382"/>
        <end position="418"/>
    </location>
</feature>
<dbReference type="Gene3D" id="4.10.1000.10">
    <property type="entry name" value="Zinc finger, CCCH-type"/>
    <property type="match status" value="2"/>
</dbReference>
<dbReference type="GeneID" id="80892262"/>
<dbReference type="InterPro" id="IPR036855">
    <property type="entry name" value="Znf_CCCH_sf"/>
</dbReference>
<accession>A0A9W8QN31</accession>
<feature type="domain" description="C3H1-type" evidence="7">
    <location>
        <begin position="319"/>
        <end position="347"/>
    </location>
</feature>
<evidence type="ECO:0000256" key="1">
    <source>
        <dbReference type="ARBA" id="ARBA00022723"/>
    </source>
</evidence>
<feature type="compositionally biased region" description="Low complexity" evidence="6">
    <location>
        <begin position="111"/>
        <end position="124"/>
    </location>
</feature>
<dbReference type="GO" id="GO:0008270">
    <property type="term" value="F:zinc ion binding"/>
    <property type="evidence" value="ECO:0007669"/>
    <property type="project" value="UniProtKB-KW"/>
</dbReference>
<dbReference type="PANTHER" id="PTHR46156">
    <property type="entry name" value="CCCH ZINGC FINGER"/>
    <property type="match status" value="1"/>
</dbReference>
<dbReference type="KEGG" id="amus:LMH87_005103"/>
<feature type="region of interest" description="Disordered" evidence="6">
    <location>
        <begin position="59"/>
        <end position="89"/>
    </location>
</feature>